<reference evidence="3" key="1">
    <citation type="submission" date="2022-11" db="UniProtKB">
        <authorList>
            <consortium name="WormBaseParasite"/>
        </authorList>
    </citation>
    <scope>IDENTIFICATION</scope>
</reference>
<evidence type="ECO:0000313" key="2">
    <source>
        <dbReference type="Proteomes" id="UP000887566"/>
    </source>
</evidence>
<dbReference type="AlphaFoldDB" id="A0A914UTL6"/>
<evidence type="ECO:0000313" key="3">
    <source>
        <dbReference type="WBParaSite" id="PSAMB.scaffold12277size2845.g34767.t1"/>
    </source>
</evidence>
<feature type="region of interest" description="Disordered" evidence="1">
    <location>
        <begin position="14"/>
        <end position="78"/>
    </location>
</feature>
<accession>A0A914UTL6</accession>
<dbReference type="WBParaSite" id="PSAMB.scaffold12277size2845.g34767.t1">
    <property type="protein sequence ID" value="PSAMB.scaffold12277size2845.g34767.t1"/>
    <property type="gene ID" value="PSAMB.scaffold12277size2845.g34767"/>
</dbReference>
<organism evidence="2 3">
    <name type="scientific">Plectus sambesii</name>
    <dbReference type="NCBI Taxonomy" id="2011161"/>
    <lineage>
        <taxon>Eukaryota</taxon>
        <taxon>Metazoa</taxon>
        <taxon>Ecdysozoa</taxon>
        <taxon>Nematoda</taxon>
        <taxon>Chromadorea</taxon>
        <taxon>Plectida</taxon>
        <taxon>Plectina</taxon>
        <taxon>Plectoidea</taxon>
        <taxon>Plectidae</taxon>
        <taxon>Plectus</taxon>
    </lineage>
</organism>
<sequence length="100" mass="10233">SLDAVRQAKVAQLLGSEVTASAGGDKRRPTEHSLTAQGLQGGPGTTSTGGFEEGPAPIQMSPAQQHRPLTATSASSQAAGLKSRLFNALGLQPGQQQQQQ</sequence>
<evidence type="ECO:0000256" key="1">
    <source>
        <dbReference type="SAM" id="MobiDB-lite"/>
    </source>
</evidence>
<protein>
    <submittedName>
        <fullName evidence="3">Uncharacterized protein</fullName>
    </submittedName>
</protein>
<proteinExistence type="predicted"/>
<keyword evidence="2" id="KW-1185">Reference proteome</keyword>
<dbReference type="Proteomes" id="UP000887566">
    <property type="component" value="Unplaced"/>
</dbReference>
<name>A0A914UTL6_9BILA</name>